<dbReference type="OrthoDB" id="6181416at2"/>
<dbReference type="STRING" id="207949.RED65_08794"/>
<evidence type="ECO:0000313" key="3">
    <source>
        <dbReference type="Proteomes" id="UP000004263"/>
    </source>
</evidence>
<dbReference type="HOGENOM" id="CLU_111159_0_0_6"/>
<comment type="caution">
    <text evidence="2">The sequence shown here is derived from an EMBL/GenBank/DDBJ whole genome shotgun (WGS) entry which is preliminary data.</text>
</comment>
<protein>
    <recommendedName>
        <fullName evidence="1">CBS domain-containing protein</fullName>
    </recommendedName>
</protein>
<name>Q1N6W7_9GAMM</name>
<reference evidence="2 3" key="1">
    <citation type="submission" date="2006-03" db="EMBL/GenBank/DDBJ databases">
        <authorList>
            <person name="Pinhassi J."/>
            <person name="Pedros-Alio C."/>
            <person name="Ferriera S."/>
            <person name="Johnson J."/>
            <person name="Kravitz S."/>
            <person name="Halpern A."/>
            <person name="Remington K."/>
            <person name="Beeson K."/>
            <person name="Tran B."/>
            <person name="Rogers Y.-H."/>
            <person name="Friedman R."/>
            <person name="Venter J.C."/>
        </authorList>
    </citation>
    <scope>NUCLEOTIDE SEQUENCE [LARGE SCALE GENOMIC DNA]</scope>
    <source>
        <strain evidence="2 3">RED65</strain>
    </source>
</reference>
<dbReference type="Pfam" id="PF00571">
    <property type="entry name" value="CBS"/>
    <property type="match status" value="1"/>
</dbReference>
<evidence type="ECO:0000313" key="2">
    <source>
        <dbReference type="EMBL" id="EAT13475.1"/>
    </source>
</evidence>
<dbReference type="RefSeq" id="WP_007016896.1">
    <property type="nucleotide sequence ID" value="NZ_CH724113.1"/>
</dbReference>
<proteinExistence type="predicted"/>
<dbReference type="AlphaFoldDB" id="Q1N6W7"/>
<organism evidence="2 3">
    <name type="scientific">Bermanella marisrubri</name>
    <dbReference type="NCBI Taxonomy" id="207949"/>
    <lineage>
        <taxon>Bacteria</taxon>
        <taxon>Pseudomonadati</taxon>
        <taxon>Pseudomonadota</taxon>
        <taxon>Gammaproteobacteria</taxon>
        <taxon>Oceanospirillales</taxon>
        <taxon>Oceanospirillaceae</taxon>
        <taxon>Bermanella</taxon>
    </lineage>
</organism>
<dbReference type="InterPro" id="IPR046342">
    <property type="entry name" value="CBS_dom_sf"/>
</dbReference>
<dbReference type="EMBL" id="AAQH01000001">
    <property type="protein sequence ID" value="EAT13475.1"/>
    <property type="molecule type" value="Genomic_DNA"/>
</dbReference>
<feature type="domain" description="CBS" evidence="1">
    <location>
        <begin position="50"/>
        <end position="89"/>
    </location>
</feature>
<accession>Q1N6W7</accession>
<dbReference type="InterPro" id="IPR000644">
    <property type="entry name" value="CBS_dom"/>
</dbReference>
<dbReference type="SUPFAM" id="SSF54631">
    <property type="entry name" value="CBS-domain pair"/>
    <property type="match status" value="1"/>
</dbReference>
<keyword evidence="3" id="KW-1185">Reference proteome</keyword>
<sequence>MLENYKSIPLAKLDDAPHAIRPDRTDKELTLDDPAISVLTDHRLEQAHLCRSETMLDQAMRQMGKAGCTKLLVSNDQDTVLGIITSSDISGERPIQYTQKTGKKREDLKVKHLMRPISDLPTMSINNVLDARIGDILHTLNNIGSEYILVTTQDKEHTSIRGVFSARRIAKALHIFFDPSPGARTFAEFTKALHNSPFTH</sequence>
<dbReference type="Gene3D" id="3.10.580.10">
    <property type="entry name" value="CBS-domain"/>
    <property type="match status" value="1"/>
</dbReference>
<evidence type="ECO:0000259" key="1">
    <source>
        <dbReference type="Pfam" id="PF00571"/>
    </source>
</evidence>
<dbReference type="Proteomes" id="UP000004263">
    <property type="component" value="Unassembled WGS sequence"/>
</dbReference>
<gene>
    <name evidence="2" type="ORF">RED65_08794</name>
</gene>